<feature type="region of interest" description="Disordered" evidence="7">
    <location>
        <begin position="1"/>
        <end position="38"/>
    </location>
</feature>
<dbReference type="PANTHER" id="PTHR23514">
    <property type="entry name" value="BYPASS OF STOP CODON PROTEIN 6"/>
    <property type="match status" value="1"/>
</dbReference>
<organism evidence="10 11">
    <name type="scientific">Aspergillus bombycis</name>
    <dbReference type="NCBI Taxonomy" id="109264"/>
    <lineage>
        <taxon>Eukaryota</taxon>
        <taxon>Fungi</taxon>
        <taxon>Dikarya</taxon>
        <taxon>Ascomycota</taxon>
        <taxon>Pezizomycotina</taxon>
        <taxon>Eurotiomycetes</taxon>
        <taxon>Eurotiomycetidae</taxon>
        <taxon>Eurotiales</taxon>
        <taxon>Aspergillaceae</taxon>
        <taxon>Aspergillus</taxon>
    </lineage>
</organism>
<reference evidence="10 11" key="1">
    <citation type="journal article" date="2016" name="Genome Biol. Evol.">
        <title>Draft genome sequence of an aflatoxigenic Aspergillus species, A. bombycis.</title>
        <authorList>
            <person name="Moore G.G."/>
            <person name="Mack B.M."/>
            <person name="Beltz S.B."/>
            <person name="Gilbert M.K."/>
        </authorList>
    </citation>
    <scope>NUCLEOTIDE SEQUENCE [LARGE SCALE GENOMIC DNA]</scope>
    <source>
        <strain evidence="11">NRRL 26010</strain>
    </source>
</reference>
<name>A0A1F8A7H5_9EURO</name>
<feature type="transmembrane region" description="Helical" evidence="8">
    <location>
        <begin position="83"/>
        <end position="105"/>
    </location>
</feature>
<proteinExistence type="inferred from homology"/>
<comment type="subcellular location">
    <subcellularLocation>
        <location evidence="1">Endomembrane system</location>
        <topology evidence="1">Multi-pass membrane protein</topology>
    </subcellularLocation>
</comment>
<keyword evidence="4 8" id="KW-0812">Transmembrane</keyword>
<evidence type="ECO:0000256" key="4">
    <source>
        <dbReference type="ARBA" id="ARBA00022692"/>
    </source>
</evidence>
<feature type="transmembrane region" description="Helical" evidence="8">
    <location>
        <begin position="307"/>
        <end position="327"/>
    </location>
</feature>
<evidence type="ECO:0000256" key="5">
    <source>
        <dbReference type="ARBA" id="ARBA00022989"/>
    </source>
</evidence>
<dbReference type="Proteomes" id="UP000179179">
    <property type="component" value="Unassembled WGS sequence"/>
</dbReference>
<dbReference type="EMBL" id="LYCR01000021">
    <property type="protein sequence ID" value="OGM47641.1"/>
    <property type="molecule type" value="Genomic_DNA"/>
</dbReference>
<dbReference type="RefSeq" id="XP_022391358.1">
    <property type="nucleotide sequence ID" value="XM_022531448.1"/>
</dbReference>
<feature type="compositionally biased region" description="Basic and acidic residues" evidence="7">
    <location>
        <begin position="1"/>
        <end position="13"/>
    </location>
</feature>
<keyword evidence="6 8" id="KW-0472">Membrane</keyword>
<sequence length="448" mass="48330">MVSSSEMEHDTRCLEPANVTPRTPSVTESREDLTPRPIKSNKWNDPRSNIIRVLTTFWVFFVMGANDAAYGAILPYLEEYYNIPYMVVSLVFLSPLVGYVLAALVNNQLHMVLGQRGVALIAPACHLIAYIISCIHPPYPVLVVAYIFAGIANGLHEAAWNTYIGSLENPNELLGLLHGVYGLGAVISPLVATNMITKAKVPWYYFYFFMIGISVVEAVACPVVFWQFTGAAFRQSHEQSHGDTGEQGKNGLRDALFTRPAARVSWLSSFVLLFYVGVEVTIGGWIVTIMMEVRHAEPFPSGMTATGFWLGITAGRMVLGFVTARLGEKLATTIYIACAIACALVVWLVSNFYVSAVVVSIQGFFLGPLFPCVVAVITKLLPKNLHVAAIGFVAAFGGAGAAVIPFVAGAIAQGSGVKSLLPFVVGVSAGILLLWLGLPPLRKSGAQQ</sequence>
<keyword evidence="5 8" id="KW-1133">Transmembrane helix</keyword>
<dbReference type="PANTHER" id="PTHR23514:SF3">
    <property type="entry name" value="BYPASS OF STOP CODON PROTEIN 6"/>
    <property type="match status" value="1"/>
</dbReference>
<feature type="transmembrane region" description="Helical" evidence="8">
    <location>
        <begin position="359"/>
        <end position="378"/>
    </location>
</feature>
<comment type="caution">
    <text evidence="10">The sequence shown here is derived from an EMBL/GenBank/DDBJ whole genome shotgun (WGS) entry which is preliminary data.</text>
</comment>
<dbReference type="InterPro" id="IPR011701">
    <property type="entry name" value="MFS"/>
</dbReference>
<accession>A0A1F8A7H5</accession>
<feature type="transmembrane region" description="Helical" evidence="8">
    <location>
        <begin position="173"/>
        <end position="192"/>
    </location>
</feature>
<feature type="domain" description="Major facilitator superfamily (MFS) profile" evidence="9">
    <location>
        <begin position="52"/>
        <end position="442"/>
    </location>
</feature>
<dbReference type="Gene3D" id="1.20.1250.20">
    <property type="entry name" value="MFS general substrate transporter like domains"/>
    <property type="match status" value="2"/>
</dbReference>
<dbReference type="GO" id="GO:0012505">
    <property type="term" value="C:endomembrane system"/>
    <property type="evidence" value="ECO:0007669"/>
    <property type="project" value="UniProtKB-SubCell"/>
</dbReference>
<comment type="similarity">
    <text evidence="2">Belongs to the major facilitator superfamily.</text>
</comment>
<evidence type="ECO:0000256" key="3">
    <source>
        <dbReference type="ARBA" id="ARBA00022448"/>
    </source>
</evidence>
<evidence type="ECO:0000256" key="8">
    <source>
        <dbReference type="SAM" id="Phobius"/>
    </source>
</evidence>
<gene>
    <name evidence="10" type="ORF">ABOM_004318</name>
</gene>
<evidence type="ECO:0000313" key="10">
    <source>
        <dbReference type="EMBL" id="OGM47641.1"/>
    </source>
</evidence>
<dbReference type="OrthoDB" id="413079at2759"/>
<dbReference type="Pfam" id="PF07690">
    <property type="entry name" value="MFS_1"/>
    <property type="match status" value="1"/>
</dbReference>
<dbReference type="GO" id="GO:0022857">
    <property type="term" value="F:transmembrane transporter activity"/>
    <property type="evidence" value="ECO:0007669"/>
    <property type="project" value="InterPro"/>
</dbReference>
<feature type="transmembrane region" description="Helical" evidence="8">
    <location>
        <begin position="334"/>
        <end position="353"/>
    </location>
</feature>
<dbReference type="GO" id="GO:0016020">
    <property type="term" value="C:membrane"/>
    <property type="evidence" value="ECO:0007669"/>
    <property type="project" value="TreeGrafter"/>
</dbReference>
<dbReference type="FunFam" id="1.20.1250.20:FF:000308">
    <property type="entry name" value="MFS efflux transporter"/>
    <property type="match status" value="1"/>
</dbReference>
<evidence type="ECO:0000313" key="11">
    <source>
        <dbReference type="Proteomes" id="UP000179179"/>
    </source>
</evidence>
<feature type="transmembrane region" description="Helical" evidence="8">
    <location>
        <begin position="204"/>
        <end position="226"/>
    </location>
</feature>
<feature type="transmembrane region" description="Helical" evidence="8">
    <location>
        <begin position="57"/>
        <end position="77"/>
    </location>
</feature>
<evidence type="ECO:0000256" key="6">
    <source>
        <dbReference type="ARBA" id="ARBA00023136"/>
    </source>
</evidence>
<dbReference type="AlphaFoldDB" id="A0A1F8A7H5"/>
<dbReference type="PROSITE" id="PS50850">
    <property type="entry name" value="MFS"/>
    <property type="match status" value="1"/>
</dbReference>
<evidence type="ECO:0000256" key="1">
    <source>
        <dbReference type="ARBA" id="ARBA00004127"/>
    </source>
</evidence>
<keyword evidence="11" id="KW-1185">Reference proteome</keyword>
<feature type="transmembrane region" description="Helical" evidence="8">
    <location>
        <begin position="420"/>
        <end position="438"/>
    </location>
</feature>
<dbReference type="SUPFAM" id="SSF103473">
    <property type="entry name" value="MFS general substrate transporter"/>
    <property type="match status" value="1"/>
</dbReference>
<evidence type="ECO:0000256" key="7">
    <source>
        <dbReference type="SAM" id="MobiDB-lite"/>
    </source>
</evidence>
<feature type="transmembrane region" description="Helical" evidence="8">
    <location>
        <begin position="266"/>
        <end position="287"/>
    </location>
</feature>
<evidence type="ECO:0000259" key="9">
    <source>
        <dbReference type="PROSITE" id="PS50850"/>
    </source>
</evidence>
<dbReference type="GeneID" id="34447708"/>
<keyword evidence="3" id="KW-0813">Transport</keyword>
<protein>
    <submittedName>
        <fullName evidence="10">Putative bypass of stop codon protein</fullName>
    </submittedName>
</protein>
<feature type="transmembrane region" description="Helical" evidence="8">
    <location>
        <begin position="385"/>
        <end position="408"/>
    </location>
</feature>
<feature type="transmembrane region" description="Helical" evidence="8">
    <location>
        <begin position="117"/>
        <end position="133"/>
    </location>
</feature>
<dbReference type="InterPro" id="IPR036259">
    <property type="entry name" value="MFS_trans_sf"/>
</dbReference>
<dbReference type="InterPro" id="IPR051788">
    <property type="entry name" value="MFS_Transporter"/>
</dbReference>
<evidence type="ECO:0000256" key="2">
    <source>
        <dbReference type="ARBA" id="ARBA00008335"/>
    </source>
</evidence>
<dbReference type="InterPro" id="IPR020846">
    <property type="entry name" value="MFS_dom"/>
</dbReference>
<dbReference type="FunFam" id="1.20.1250.20:FF:000286">
    <property type="entry name" value="MFS efflux transporter"/>
    <property type="match status" value="1"/>
</dbReference>